<feature type="transmembrane region" description="Helical" evidence="2">
    <location>
        <begin position="141"/>
        <end position="160"/>
    </location>
</feature>
<keyword evidence="2" id="KW-1133">Transmembrane helix</keyword>
<feature type="compositionally biased region" description="Basic and acidic residues" evidence="1">
    <location>
        <begin position="45"/>
        <end position="59"/>
    </location>
</feature>
<dbReference type="AlphaFoldDB" id="A0A0J9S5U7"/>
<keyword evidence="2" id="KW-0472">Membrane</keyword>
<feature type="transmembrane region" description="Helical" evidence="2">
    <location>
        <begin position="172"/>
        <end position="197"/>
    </location>
</feature>
<feature type="transmembrane region" description="Helical" evidence="2">
    <location>
        <begin position="274"/>
        <end position="294"/>
    </location>
</feature>
<sequence length="305" mass="35002">MMSSFRKKCTTLVIARYKRRELRLRCCYNLRREFSSGKTSGGKSGRRDVKSENWGERVHPHVNAKTKGKPTFPQSVSRGVSQSVPPGEATSEEDPRDIYFNNNVIEKRVADILIKNSHNESLFGFLPMEGRTNKVPKGFKICQWLFLLALSSGVLLIHILPEVGRENYIRDIFSFEVYCCSCILVFHGGFNSLLQLIQYGVSPTRKYKGLYNSLRLISSIIPLFFGLITSSLCESFPKDSIFLLMLSYMSLLLNYYLLHNKCLIPAWMFRQCKLLICIVLFNLLLLLISEAQIYRGRKVSIQVDD</sequence>
<name>A0A0J9S5U7_PLAVI</name>
<evidence type="ECO:0000256" key="2">
    <source>
        <dbReference type="SAM" id="Phobius"/>
    </source>
</evidence>
<feature type="transmembrane region" description="Helical" evidence="2">
    <location>
        <begin position="240"/>
        <end position="258"/>
    </location>
</feature>
<keyword evidence="2" id="KW-0812">Transmembrane</keyword>
<evidence type="ECO:0000313" key="3">
    <source>
        <dbReference type="EMBL" id="KMZ78081.1"/>
    </source>
</evidence>
<evidence type="ECO:0000313" key="4">
    <source>
        <dbReference type="Proteomes" id="UP000053562"/>
    </source>
</evidence>
<reference evidence="3 4" key="1">
    <citation type="submission" date="2011-08" db="EMBL/GenBank/DDBJ databases">
        <title>The Genome Sequence of Plasmodium vivax India VII.</title>
        <authorList>
            <consortium name="The Broad Institute Genome Sequencing Platform"/>
            <consortium name="The Broad Institute Genome Sequencing Center for Infectious Disease"/>
            <person name="Neafsey D."/>
            <person name="Carlton J."/>
            <person name="Barnwell J."/>
            <person name="Collins W."/>
            <person name="Escalante A."/>
            <person name="Mullikin J."/>
            <person name="Saul A."/>
            <person name="Guigo R."/>
            <person name="Camara F."/>
            <person name="Young S.K."/>
            <person name="Zeng Q."/>
            <person name="Gargeya S."/>
            <person name="Fitzgerald M."/>
            <person name="Haas B."/>
            <person name="Abouelleil A."/>
            <person name="Alvarado L."/>
            <person name="Arachchi H.M."/>
            <person name="Berlin A."/>
            <person name="Brown A."/>
            <person name="Chapman S.B."/>
            <person name="Chen Z."/>
            <person name="Dunbar C."/>
            <person name="Freedman E."/>
            <person name="Gearin G."/>
            <person name="Gellesch M."/>
            <person name="Goldberg J."/>
            <person name="Griggs A."/>
            <person name="Gujja S."/>
            <person name="Heiman D."/>
            <person name="Howarth C."/>
            <person name="Larson L."/>
            <person name="Lui A."/>
            <person name="MacDonald P.J.P."/>
            <person name="Montmayeur A."/>
            <person name="Murphy C."/>
            <person name="Neiman D."/>
            <person name="Pearson M."/>
            <person name="Priest M."/>
            <person name="Roberts A."/>
            <person name="Saif S."/>
            <person name="Shea T."/>
            <person name="Shenoy N."/>
            <person name="Sisk P."/>
            <person name="Stolte C."/>
            <person name="Sykes S."/>
            <person name="Wortman J."/>
            <person name="Nusbaum C."/>
            <person name="Birren B."/>
        </authorList>
    </citation>
    <scope>NUCLEOTIDE SEQUENCE [LARGE SCALE GENOMIC DNA]</scope>
    <source>
        <strain evidence="3 4">India VII</strain>
    </source>
</reference>
<dbReference type="Proteomes" id="UP000053562">
    <property type="component" value="Unassembled WGS sequence"/>
</dbReference>
<feature type="transmembrane region" description="Helical" evidence="2">
    <location>
        <begin position="209"/>
        <end position="228"/>
    </location>
</feature>
<dbReference type="EMBL" id="KQ234376">
    <property type="protein sequence ID" value="KMZ78081.1"/>
    <property type="molecule type" value="Genomic_DNA"/>
</dbReference>
<protein>
    <submittedName>
        <fullName evidence="3">Uncharacterized protein</fullName>
    </submittedName>
</protein>
<accession>A0A0J9S5U7</accession>
<feature type="region of interest" description="Disordered" evidence="1">
    <location>
        <begin position="35"/>
        <end position="95"/>
    </location>
</feature>
<proteinExistence type="predicted"/>
<gene>
    <name evidence="3" type="ORF">PVIIG_00768</name>
</gene>
<evidence type="ECO:0000256" key="1">
    <source>
        <dbReference type="SAM" id="MobiDB-lite"/>
    </source>
</evidence>
<feature type="compositionally biased region" description="Polar residues" evidence="1">
    <location>
        <begin position="72"/>
        <end position="84"/>
    </location>
</feature>
<dbReference type="OrthoDB" id="386165at2759"/>
<organism evidence="3 4">
    <name type="scientific">Plasmodium vivax India VII</name>
    <dbReference type="NCBI Taxonomy" id="1077284"/>
    <lineage>
        <taxon>Eukaryota</taxon>
        <taxon>Sar</taxon>
        <taxon>Alveolata</taxon>
        <taxon>Apicomplexa</taxon>
        <taxon>Aconoidasida</taxon>
        <taxon>Haemosporida</taxon>
        <taxon>Plasmodiidae</taxon>
        <taxon>Plasmodium</taxon>
        <taxon>Plasmodium (Plasmodium)</taxon>
    </lineage>
</organism>